<evidence type="ECO:0000256" key="4">
    <source>
        <dbReference type="ARBA" id="ARBA00022527"/>
    </source>
</evidence>
<comment type="catalytic activity">
    <reaction evidence="17">
        <text>L-threonyl-[protein] + ATP = O-phospho-L-threonyl-[protein] + ADP + H(+)</text>
        <dbReference type="Rhea" id="RHEA:46608"/>
        <dbReference type="Rhea" id="RHEA-COMP:11060"/>
        <dbReference type="Rhea" id="RHEA-COMP:11605"/>
        <dbReference type="ChEBI" id="CHEBI:15378"/>
        <dbReference type="ChEBI" id="CHEBI:30013"/>
        <dbReference type="ChEBI" id="CHEBI:30616"/>
        <dbReference type="ChEBI" id="CHEBI:61977"/>
        <dbReference type="ChEBI" id="CHEBI:456216"/>
        <dbReference type="EC" id="2.7.11.1"/>
    </reaction>
</comment>
<proteinExistence type="inferred from homology"/>
<evidence type="ECO:0000256" key="16">
    <source>
        <dbReference type="ARBA" id="ARBA00023180"/>
    </source>
</evidence>
<dbReference type="Proteomes" id="UP000197138">
    <property type="component" value="Unassembled WGS sequence"/>
</dbReference>
<evidence type="ECO:0000256" key="6">
    <source>
        <dbReference type="ARBA" id="ARBA00022679"/>
    </source>
</evidence>
<dbReference type="SUPFAM" id="SSF56112">
    <property type="entry name" value="Protein kinase-like (PK-like)"/>
    <property type="match status" value="1"/>
</dbReference>
<dbReference type="GO" id="GO:0016020">
    <property type="term" value="C:membrane"/>
    <property type="evidence" value="ECO:0007669"/>
    <property type="project" value="UniProtKB-SubCell"/>
</dbReference>
<accession>A0A218XJ42</accession>
<keyword evidence="8" id="KW-0732">Signal</keyword>
<evidence type="ECO:0000256" key="15">
    <source>
        <dbReference type="ARBA" id="ARBA00023170"/>
    </source>
</evidence>
<dbReference type="FunFam" id="1.10.510.10:FF:000016">
    <property type="entry name" value="Somatic embryogenesis receptor-like kinase 1"/>
    <property type="match status" value="1"/>
</dbReference>
<dbReference type="PROSITE" id="PS50011">
    <property type="entry name" value="PROTEIN_KINASE_DOM"/>
    <property type="match status" value="1"/>
</dbReference>
<sequence>MSKVVGTLERGGLAARWVEWQKEEMLQEPLPVNLDTSLVSCEEVYFGHLKRFSLRELQIATDNFSCKNILGRGGVGEGYKGRLAEGSLVAVKRLKEEHSQGGELQFQTELEMISLAVHRNLLKLIGFCMNPTERLLVYPYMANGSVASCLRERSDSQPPLGWPTRKHIAFGAARGLAYLHEHCNPKIIHHDVKAANILLDKDFEAVICDFGLAKLMNYRDTHGTRAIFGTMSHVAPEYISMGHISEKIDVFGYGVMLLELITGQRAFDPAQHANGEDVMLLDWVKGLLTEVKWEMLVDSDLQGNYIEDEEEQLIQVALLWTQSSPTGRPKMSEVVRDLAKRWKEWQNEEMLGVDPIPRPSRFHIHSQHCLQGIVRS</sequence>
<evidence type="ECO:0000256" key="7">
    <source>
        <dbReference type="ARBA" id="ARBA00022692"/>
    </source>
</evidence>
<dbReference type="EMBL" id="MTKT01001287">
    <property type="protein sequence ID" value="OWM84818.1"/>
    <property type="molecule type" value="Genomic_DNA"/>
</dbReference>
<dbReference type="PANTHER" id="PTHR48006">
    <property type="entry name" value="LEUCINE-RICH REPEAT-CONTAINING PROTEIN DDB_G0281931-RELATED"/>
    <property type="match status" value="1"/>
</dbReference>
<evidence type="ECO:0000256" key="13">
    <source>
        <dbReference type="ARBA" id="ARBA00022989"/>
    </source>
</evidence>
<comment type="catalytic activity">
    <reaction evidence="18">
        <text>L-seryl-[protein] + ATP = O-phospho-L-seryl-[protein] + ADP + H(+)</text>
        <dbReference type="Rhea" id="RHEA:17989"/>
        <dbReference type="Rhea" id="RHEA-COMP:9863"/>
        <dbReference type="Rhea" id="RHEA-COMP:11604"/>
        <dbReference type="ChEBI" id="CHEBI:15378"/>
        <dbReference type="ChEBI" id="CHEBI:29999"/>
        <dbReference type="ChEBI" id="CHEBI:30616"/>
        <dbReference type="ChEBI" id="CHEBI:83421"/>
        <dbReference type="ChEBI" id="CHEBI:456216"/>
        <dbReference type="EC" id="2.7.11.1"/>
    </reaction>
</comment>
<organism evidence="20 21">
    <name type="scientific">Punica granatum</name>
    <name type="common">Pomegranate</name>
    <dbReference type="NCBI Taxonomy" id="22663"/>
    <lineage>
        <taxon>Eukaryota</taxon>
        <taxon>Viridiplantae</taxon>
        <taxon>Streptophyta</taxon>
        <taxon>Embryophyta</taxon>
        <taxon>Tracheophyta</taxon>
        <taxon>Spermatophyta</taxon>
        <taxon>Magnoliopsida</taxon>
        <taxon>eudicotyledons</taxon>
        <taxon>Gunneridae</taxon>
        <taxon>Pentapetalae</taxon>
        <taxon>rosids</taxon>
        <taxon>malvids</taxon>
        <taxon>Myrtales</taxon>
        <taxon>Lythraceae</taxon>
        <taxon>Punica</taxon>
    </lineage>
</organism>
<keyword evidence="12" id="KW-0067">ATP-binding</keyword>
<feature type="domain" description="Protein kinase" evidence="19">
    <location>
        <begin position="64"/>
        <end position="351"/>
    </location>
</feature>
<comment type="subcellular location">
    <subcellularLocation>
        <location evidence="1">Membrane</location>
        <topology evidence="1">Single-pass type I membrane protein</topology>
    </subcellularLocation>
</comment>
<dbReference type="InterPro" id="IPR011009">
    <property type="entry name" value="Kinase-like_dom_sf"/>
</dbReference>
<keyword evidence="14" id="KW-0472">Membrane</keyword>
<evidence type="ECO:0000313" key="20">
    <source>
        <dbReference type="EMBL" id="OWM84818.1"/>
    </source>
</evidence>
<evidence type="ECO:0000256" key="10">
    <source>
        <dbReference type="ARBA" id="ARBA00022741"/>
    </source>
</evidence>
<dbReference type="GO" id="GO:0004674">
    <property type="term" value="F:protein serine/threonine kinase activity"/>
    <property type="evidence" value="ECO:0007669"/>
    <property type="project" value="UniProtKB-KW"/>
</dbReference>
<dbReference type="Gene3D" id="3.30.200.20">
    <property type="entry name" value="Phosphorylase Kinase, domain 1"/>
    <property type="match status" value="1"/>
</dbReference>
<dbReference type="PROSITE" id="PS00108">
    <property type="entry name" value="PROTEIN_KINASE_ST"/>
    <property type="match status" value="1"/>
</dbReference>
<keyword evidence="6" id="KW-0808">Transferase</keyword>
<evidence type="ECO:0000256" key="17">
    <source>
        <dbReference type="ARBA" id="ARBA00047899"/>
    </source>
</evidence>
<dbReference type="Pfam" id="PF00069">
    <property type="entry name" value="Pkinase"/>
    <property type="match status" value="1"/>
</dbReference>
<evidence type="ECO:0000256" key="18">
    <source>
        <dbReference type="ARBA" id="ARBA00048679"/>
    </source>
</evidence>
<dbReference type="GO" id="GO:0005524">
    <property type="term" value="F:ATP binding"/>
    <property type="evidence" value="ECO:0007669"/>
    <property type="project" value="UniProtKB-KW"/>
</dbReference>
<dbReference type="AlphaFoldDB" id="A0A218XJ42"/>
<evidence type="ECO:0000256" key="3">
    <source>
        <dbReference type="ARBA" id="ARBA00012513"/>
    </source>
</evidence>
<dbReference type="SMART" id="SM00220">
    <property type="entry name" value="S_TKc"/>
    <property type="match status" value="1"/>
</dbReference>
<evidence type="ECO:0000313" key="21">
    <source>
        <dbReference type="Proteomes" id="UP000197138"/>
    </source>
</evidence>
<keyword evidence="4" id="KW-0723">Serine/threonine-protein kinase</keyword>
<dbReference type="Gene3D" id="1.10.510.10">
    <property type="entry name" value="Transferase(Phosphotransferase) domain 1"/>
    <property type="match status" value="1"/>
</dbReference>
<evidence type="ECO:0000256" key="9">
    <source>
        <dbReference type="ARBA" id="ARBA00022737"/>
    </source>
</evidence>
<keyword evidence="11" id="KW-0418">Kinase</keyword>
<gene>
    <name evidence="20" type="ORF">CDL15_Pgr027605</name>
</gene>
<comment type="similarity">
    <text evidence="2">Belongs to the protein kinase superfamily. Ser/Thr protein kinase family.</text>
</comment>
<keyword evidence="15" id="KW-0675">Receptor</keyword>
<dbReference type="InterPro" id="IPR000719">
    <property type="entry name" value="Prot_kinase_dom"/>
</dbReference>
<keyword evidence="16" id="KW-0325">Glycoprotein</keyword>
<evidence type="ECO:0000256" key="12">
    <source>
        <dbReference type="ARBA" id="ARBA00022840"/>
    </source>
</evidence>
<evidence type="ECO:0000256" key="5">
    <source>
        <dbReference type="ARBA" id="ARBA00022614"/>
    </source>
</evidence>
<evidence type="ECO:0000256" key="14">
    <source>
        <dbReference type="ARBA" id="ARBA00023136"/>
    </source>
</evidence>
<dbReference type="EC" id="2.7.11.1" evidence="3"/>
<comment type="caution">
    <text evidence="20">The sequence shown here is derived from an EMBL/GenBank/DDBJ whole genome shotgun (WGS) entry which is preliminary data.</text>
</comment>
<evidence type="ECO:0000256" key="1">
    <source>
        <dbReference type="ARBA" id="ARBA00004479"/>
    </source>
</evidence>
<keyword evidence="13" id="KW-1133">Transmembrane helix</keyword>
<dbReference type="PANTHER" id="PTHR48006:SF102">
    <property type="entry name" value="LEUCINE-RICH REPEAT-CONTAINING PROTEIN DDB_G0281931-RELATED"/>
    <property type="match status" value="1"/>
</dbReference>
<keyword evidence="5" id="KW-0433">Leucine-rich repeat</keyword>
<evidence type="ECO:0000256" key="2">
    <source>
        <dbReference type="ARBA" id="ARBA00008684"/>
    </source>
</evidence>
<keyword evidence="7" id="KW-0812">Transmembrane</keyword>
<evidence type="ECO:0000256" key="11">
    <source>
        <dbReference type="ARBA" id="ARBA00022777"/>
    </source>
</evidence>
<keyword evidence="10" id="KW-0547">Nucleotide-binding</keyword>
<reference evidence="21" key="1">
    <citation type="journal article" date="2017" name="Plant J.">
        <title>The pomegranate (Punica granatum L.) genome and the genomics of punicalagin biosynthesis.</title>
        <authorList>
            <person name="Qin G."/>
            <person name="Xu C."/>
            <person name="Ming R."/>
            <person name="Tang H."/>
            <person name="Guyot R."/>
            <person name="Kramer E.M."/>
            <person name="Hu Y."/>
            <person name="Yi X."/>
            <person name="Qi Y."/>
            <person name="Xu X."/>
            <person name="Gao Z."/>
            <person name="Pan H."/>
            <person name="Jian J."/>
            <person name="Tian Y."/>
            <person name="Yue Z."/>
            <person name="Xu Y."/>
        </authorList>
    </citation>
    <scope>NUCLEOTIDE SEQUENCE [LARGE SCALE GENOMIC DNA]</scope>
    <source>
        <strain evidence="21">cv. Dabenzi</strain>
    </source>
</reference>
<dbReference type="FunFam" id="3.30.200.20:FF:000015">
    <property type="entry name" value="Somatic embryogenesis receptor kinase 1"/>
    <property type="match status" value="1"/>
</dbReference>
<name>A0A218XJ42_PUNGR</name>
<evidence type="ECO:0000256" key="8">
    <source>
        <dbReference type="ARBA" id="ARBA00022729"/>
    </source>
</evidence>
<dbReference type="InterPro" id="IPR051824">
    <property type="entry name" value="LRR_Rcpt-Like_S/T_Kinase"/>
</dbReference>
<keyword evidence="9" id="KW-0677">Repeat</keyword>
<dbReference type="InterPro" id="IPR008271">
    <property type="entry name" value="Ser/Thr_kinase_AS"/>
</dbReference>
<protein>
    <recommendedName>
        <fullName evidence="3">non-specific serine/threonine protein kinase</fullName>
        <ecNumber evidence="3">2.7.11.1</ecNumber>
    </recommendedName>
</protein>
<evidence type="ECO:0000259" key="19">
    <source>
        <dbReference type="PROSITE" id="PS50011"/>
    </source>
</evidence>